<accession>A0A8X6QXI6</accession>
<comment type="caution">
    <text evidence="2">The sequence shown here is derived from an EMBL/GenBank/DDBJ whole genome shotgun (WGS) entry which is preliminary data.</text>
</comment>
<dbReference type="EMBL" id="BMAW01039076">
    <property type="protein sequence ID" value="GFU54327.1"/>
    <property type="molecule type" value="Genomic_DNA"/>
</dbReference>
<protein>
    <submittedName>
        <fullName evidence="2">Uncharacterized protein</fullName>
    </submittedName>
</protein>
<proteinExistence type="predicted"/>
<gene>
    <name evidence="2" type="ORF">NPIL_631001</name>
</gene>
<dbReference type="Proteomes" id="UP000887013">
    <property type="component" value="Unassembled WGS sequence"/>
</dbReference>
<name>A0A8X6QXI6_NEPPI</name>
<organism evidence="2 3">
    <name type="scientific">Nephila pilipes</name>
    <name type="common">Giant wood spider</name>
    <name type="synonym">Nephila maculata</name>
    <dbReference type="NCBI Taxonomy" id="299642"/>
    <lineage>
        <taxon>Eukaryota</taxon>
        <taxon>Metazoa</taxon>
        <taxon>Ecdysozoa</taxon>
        <taxon>Arthropoda</taxon>
        <taxon>Chelicerata</taxon>
        <taxon>Arachnida</taxon>
        <taxon>Araneae</taxon>
        <taxon>Araneomorphae</taxon>
        <taxon>Entelegynae</taxon>
        <taxon>Araneoidea</taxon>
        <taxon>Nephilidae</taxon>
        <taxon>Nephila</taxon>
    </lineage>
</organism>
<reference evidence="2" key="1">
    <citation type="submission" date="2020-08" db="EMBL/GenBank/DDBJ databases">
        <title>Multicomponent nature underlies the extraordinary mechanical properties of spider dragline silk.</title>
        <authorList>
            <person name="Kono N."/>
            <person name="Nakamura H."/>
            <person name="Mori M."/>
            <person name="Yoshida Y."/>
            <person name="Ohtoshi R."/>
            <person name="Malay A.D."/>
            <person name="Moran D.A.P."/>
            <person name="Tomita M."/>
            <person name="Numata K."/>
            <person name="Arakawa K."/>
        </authorList>
    </citation>
    <scope>NUCLEOTIDE SEQUENCE</scope>
</reference>
<dbReference type="AlphaFoldDB" id="A0A8X6QXI6"/>
<sequence>MILVTQIHLEDQLCPIQDSFQDNLSSLQESHRPKFPSSSRQPGYQPGLAQHPSQISTVTSPLQISTTTSGALQPGYQHNSSASITNILGFLHLCKFHHNIQEPFQPGYQPGLAQPPSQISTGFPFLFASSYHIQELVSLVISQGWLKLHHIYQQNSFTHANFTTVSGFTPTWLSAWLAPPSQPSLSTWVLQPTFSDSYRNSSSCPDSSSFLIRAPMSTNNRCFSARIMLVHPCQEYQRDLQLAEVLQTSSQLWKGIQYFSSKIGYLWVGRSTNKHFHIRTRPEELGSRFLAEFDFFCLWESDEPVQADLSSISNINWVGRTHLAFIVTIC</sequence>
<evidence type="ECO:0000313" key="2">
    <source>
        <dbReference type="EMBL" id="GFU54327.1"/>
    </source>
</evidence>
<keyword evidence="3" id="KW-1185">Reference proteome</keyword>
<evidence type="ECO:0000256" key="1">
    <source>
        <dbReference type="SAM" id="MobiDB-lite"/>
    </source>
</evidence>
<evidence type="ECO:0000313" key="3">
    <source>
        <dbReference type="Proteomes" id="UP000887013"/>
    </source>
</evidence>
<feature type="region of interest" description="Disordered" evidence="1">
    <location>
        <begin position="25"/>
        <end position="52"/>
    </location>
</feature>